<evidence type="ECO:0000256" key="2">
    <source>
        <dbReference type="ARBA" id="ARBA00022475"/>
    </source>
</evidence>
<keyword evidence="2" id="KW-1003">Cell membrane</keyword>
<dbReference type="PROSITE" id="PS50893">
    <property type="entry name" value="ABC_TRANSPORTER_2"/>
    <property type="match status" value="1"/>
</dbReference>
<name>D4YRS5_9LACO</name>
<dbReference type="InterPro" id="IPR003439">
    <property type="entry name" value="ABC_transporter-like_ATP-bd"/>
</dbReference>
<evidence type="ECO:0000256" key="5">
    <source>
        <dbReference type="ARBA" id="ARBA00022741"/>
    </source>
</evidence>
<dbReference type="Proteomes" id="UP000004069">
    <property type="component" value="Unassembled WGS sequence"/>
</dbReference>
<evidence type="ECO:0000256" key="1">
    <source>
        <dbReference type="ARBA" id="ARBA00022448"/>
    </source>
</evidence>
<dbReference type="SUPFAM" id="SSF52540">
    <property type="entry name" value="P-loop containing nucleoside triphosphate hydrolases"/>
    <property type="match status" value="1"/>
</dbReference>
<evidence type="ECO:0000256" key="4">
    <source>
        <dbReference type="ARBA" id="ARBA00022592"/>
    </source>
</evidence>
<proteinExistence type="predicted"/>
<evidence type="ECO:0000313" key="11">
    <source>
        <dbReference type="Proteomes" id="UP000004069"/>
    </source>
</evidence>
<keyword evidence="11" id="KW-1185">Reference proteome</keyword>
<dbReference type="OrthoDB" id="9785080at2"/>
<gene>
    <name evidence="10" type="ORF">HMPREF0493_0203</name>
</gene>
<dbReference type="GO" id="GO:0006817">
    <property type="term" value="P:phosphate ion transport"/>
    <property type="evidence" value="ECO:0007669"/>
    <property type="project" value="UniProtKB-KW"/>
</dbReference>
<dbReference type="PANTHER" id="PTHR43423">
    <property type="entry name" value="ABC TRANSPORTER I FAMILY MEMBER 17"/>
    <property type="match status" value="1"/>
</dbReference>
<dbReference type="GO" id="GO:0005524">
    <property type="term" value="F:ATP binding"/>
    <property type="evidence" value="ECO:0007669"/>
    <property type="project" value="UniProtKB-KW"/>
</dbReference>
<keyword evidence="3" id="KW-0997">Cell inner membrane</keyword>
<sequence>MLLKLDHISYKVKKKKILHNISFSLKKHDFLTLTGPSGCGKSTILKLVASLISPTTGTIFYQDRDIAEIDPIQYRRKVSYCFQQPLLFGKTVNDNLSFPFEIRKQNMDMTRIDQLLRLVDLDHSYLDKKKEELSGGEKQRVALIRNLLFMPKILLLDEVTTGLDDQSKEIVHHLINDCHEKGTTILQVTHDQEELHSASKLMKMTKEGTLA</sequence>
<dbReference type="InterPro" id="IPR017871">
    <property type="entry name" value="ABC_transporter-like_CS"/>
</dbReference>
<keyword evidence="8" id="KW-0472">Membrane</keyword>
<dbReference type="PATRIC" id="fig|585524.9.peg.412"/>
<evidence type="ECO:0000256" key="8">
    <source>
        <dbReference type="ARBA" id="ARBA00023136"/>
    </source>
</evidence>
<evidence type="ECO:0000256" key="7">
    <source>
        <dbReference type="ARBA" id="ARBA00022967"/>
    </source>
</evidence>
<dbReference type="Gene3D" id="3.40.50.300">
    <property type="entry name" value="P-loop containing nucleotide triphosphate hydrolases"/>
    <property type="match status" value="1"/>
</dbReference>
<evidence type="ECO:0000256" key="3">
    <source>
        <dbReference type="ARBA" id="ARBA00022519"/>
    </source>
</evidence>
<comment type="caution">
    <text evidence="10">The sequence shown here is derived from an EMBL/GenBank/DDBJ whole genome shotgun (WGS) entry which is preliminary data.</text>
</comment>
<evidence type="ECO:0000313" key="10">
    <source>
        <dbReference type="EMBL" id="EFG56155.1"/>
    </source>
</evidence>
<dbReference type="EMBL" id="ADNY01000010">
    <property type="protein sequence ID" value="EFG56155.1"/>
    <property type="molecule type" value="Genomic_DNA"/>
</dbReference>
<dbReference type="GO" id="GO:0016887">
    <property type="term" value="F:ATP hydrolysis activity"/>
    <property type="evidence" value="ECO:0007669"/>
    <property type="project" value="InterPro"/>
</dbReference>
<keyword evidence="6 10" id="KW-0067">ATP-binding</keyword>
<dbReference type="InterPro" id="IPR027417">
    <property type="entry name" value="P-loop_NTPase"/>
</dbReference>
<dbReference type="eggNOG" id="COG4619">
    <property type="taxonomic scope" value="Bacteria"/>
</dbReference>
<dbReference type="InterPro" id="IPR003593">
    <property type="entry name" value="AAA+_ATPase"/>
</dbReference>
<dbReference type="PANTHER" id="PTHR43423:SF12">
    <property type="entry name" value="IRON EXPORT ATP-BINDING PROTEIN FETA-RELATED"/>
    <property type="match status" value="1"/>
</dbReference>
<keyword evidence="1" id="KW-0813">Transport</keyword>
<protein>
    <submittedName>
        <fullName evidence="10">ABC transporter, ATP-binding protein</fullName>
    </submittedName>
</protein>
<reference evidence="10 11" key="1">
    <citation type="submission" date="2010-04" db="EMBL/GenBank/DDBJ databases">
        <authorList>
            <person name="Muzny D."/>
            <person name="Qin X."/>
            <person name="Deng J."/>
            <person name="Jiang H."/>
            <person name="Liu Y."/>
            <person name="Qu J."/>
            <person name="Song X.-Z."/>
            <person name="Zhang L."/>
            <person name="Thornton R."/>
            <person name="Coyle M."/>
            <person name="Francisco L."/>
            <person name="Jackson L."/>
            <person name="Javaid M."/>
            <person name="Korchina V."/>
            <person name="Kovar C."/>
            <person name="Mata R."/>
            <person name="Mathew T."/>
            <person name="Ngo R."/>
            <person name="Nguyen L."/>
            <person name="Nguyen N."/>
            <person name="Okwuonu G."/>
            <person name="Ongeri F."/>
            <person name="Pham C."/>
            <person name="Simmons D."/>
            <person name="Wilczek-Boney K."/>
            <person name="Hale W."/>
            <person name="Jakkamsetti A."/>
            <person name="Pham P."/>
            <person name="Ruth R."/>
            <person name="San Lucas F."/>
            <person name="Warren J."/>
            <person name="Zhang J."/>
            <person name="Zhao Z."/>
            <person name="Zhou C."/>
            <person name="Zhu D."/>
            <person name="Lee S."/>
            <person name="Bess C."/>
            <person name="Blankenburg K."/>
            <person name="Forbes L."/>
            <person name="Fu Q."/>
            <person name="Gubbala S."/>
            <person name="Hirani K."/>
            <person name="Jayaseelan J.C."/>
            <person name="Lara F."/>
            <person name="Munidasa M."/>
            <person name="Palculict T."/>
            <person name="Patil S."/>
            <person name="Pu L.-L."/>
            <person name="Saada N."/>
            <person name="Tang L."/>
            <person name="Weissenberger G."/>
            <person name="Zhu Y."/>
            <person name="Hemphill L."/>
            <person name="Shang Y."/>
            <person name="Youmans B."/>
            <person name="Ayvaz T."/>
            <person name="Ross M."/>
            <person name="Santibanez J."/>
            <person name="Aqrawi P."/>
            <person name="Gross S."/>
            <person name="Joshi V."/>
            <person name="Fowler G."/>
            <person name="Nazareth L."/>
            <person name="Reid J."/>
            <person name="Worley K."/>
            <person name="Petrosino J."/>
            <person name="Highlander S."/>
            <person name="Gibbs R."/>
        </authorList>
    </citation>
    <scope>NUCLEOTIDE SEQUENCE [LARGE SCALE GENOMIC DNA]</scope>
    <source>
        <strain evidence="10 11">DSM 11664</strain>
    </source>
</reference>
<organism evidence="10 11">
    <name type="scientific">Lactobacillus amylolyticus DSM 11664</name>
    <dbReference type="NCBI Taxonomy" id="585524"/>
    <lineage>
        <taxon>Bacteria</taxon>
        <taxon>Bacillati</taxon>
        <taxon>Bacillota</taxon>
        <taxon>Bacilli</taxon>
        <taxon>Lactobacillales</taxon>
        <taxon>Lactobacillaceae</taxon>
        <taxon>Lactobacillus</taxon>
    </lineage>
</organism>
<dbReference type="AlphaFoldDB" id="D4YRS5"/>
<dbReference type="PROSITE" id="PS00211">
    <property type="entry name" value="ABC_TRANSPORTER_1"/>
    <property type="match status" value="1"/>
</dbReference>
<keyword evidence="5" id="KW-0547">Nucleotide-binding</keyword>
<dbReference type="Pfam" id="PF00005">
    <property type="entry name" value="ABC_tran"/>
    <property type="match status" value="1"/>
</dbReference>
<evidence type="ECO:0000256" key="6">
    <source>
        <dbReference type="ARBA" id="ARBA00022840"/>
    </source>
</evidence>
<dbReference type="SMART" id="SM00382">
    <property type="entry name" value="AAA"/>
    <property type="match status" value="1"/>
</dbReference>
<keyword evidence="7" id="KW-1278">Translocase</keyword>
<feature type="domain" description="ABC transporter" evidence="9">
    <location>
        <begin position="3"/>
        <end position="211"/>
    </location>
</feature>
<keyword evidence="4" id="KW-0592">Phosphate transport</keyword>
<dbReference type="RefSeq" id="WP_006351357.1">
    <property type="nucleotide sequence ID" value="NZ_ADNY01000010.1"/>
</dbReference>
<evidence type="ECO:0000259" key="9">
    <source>
        <dbReference type="PROSITE" id="PS50893"/>
    </source>
</evidence>
<accession>D4YRS5</accession>